<feature type="chain" id="PRO_5002062660" evidence="1">
    <location>
        <begin position="17"/>
        <end position="54"/>
    </location>
</feature>
<dbReference type="EMBL" id="GBRH01244642">
    <property type="protein sequence ID" value="JAD53253.1"/>
    <property type="molecule type" value="Transcribed_RNA"/>
</dbReference>
<accession>A0A0A9ATQ5</accession>
<keyword evidence="1" id="KW-0732">Signal</keyword>
<dbReference type="AlphaFoldDB" id="A0A0A9ATQ5"/>
<reference evidence="2" key="2">
    <citation type="journal article" date="2015" name="Data Brief">
        <title>Shoot transcriptome of the giant reed, Arundo donax.</title>
        <authorList>
            <person name="Barrero R.A."/>
            <person name="Guerrero F.D."/>
            <person name="Moolhuijzen P."/>
            <person name="Goolsby J.A."/>
            <person name="Tidwell J."/>
            <person name="Bellgard S.E."/>
            <person name="Bellgard M.I."/>
        </authorList>
    </citation>
    <scope>NUCLEOTIDE SEQUENCE</scope>
    <source>
        <tissue evidence="2">Shoot tissue taken approximately 20 cm above the soil surface</tissue>
    </source>
</reference>
<evidence type="ECO:0000313" key="2">
    <source>
        <dbReference type="EMBL" id="JAD53253.1"/>
    </source>
</evidence>
<proteinExistence type="predicted"/>
<evidence type="ECO:0000256" key="1">
    <source>
        <dbReference type="SAM" id="SignalP"/>
    </source>
</evidence>
<sequence>MGGLPLLLLLTWGATCVNEDRQHTHSPCSRGHYCIDFGAASMDMDKGAMAPTRR</sequence>
<name>A0A0A9ATQ5_ARUDO</name>
<feature type="signal peptide" evidence="1">
    <location>
        <begin position="1"/>
        <end position="16"/>
    </location>
</feature>
<protein>
    <submittedName>
        <fullName evidence="2">Uncharacterized protein</fullName>
    </submittedName>
</protein>
<organism evidence="2">
    <name type="scientific">Arundo donax</name>
    <name type="common">Giant reed</name>
    <name type="synonym">Donax arundinaceus</name>
    <dbReference type="NCBI Taxonomy" id="35708"/>
    <lineage>
        <taxon>Eukaryota</taxon>
        <taxon>Viridiplantae</taxon>
        <taxon>Streptophyta</taxon>
        <taxon>Embryophyta</taxon>
        <taxon>Tracheophyta</taxon>
        <taxon>Spermatophyta</taxon>
        <taxon>Magnoliopsida</taxon>
        <taxon>Liliopsida</taxon>
        <taxon>Poales</taxon>
        <taxon>Poaceae</taxon>
        <taxon>PACMAD clade</taxon>
        <taxon>Arundinoideae</taxon>
        <taxon>Arundineae</taxon>
        <taxon>Arundo</taxon>
    </lineage>
</organism>
<reference evidence="2" key="1">
    <citation type="submission" date="2014-09" db="EMBL/GenBank/DDBJ databases">
        <authorList>
            <person name="Magalhaes I.L.F."/>
            <person name="Oliveira U."/>
            <person name="Santos F.R."/>
            <person name="Vidigal T.H.D.A."/>
            <person name="Brescovit A.D."/>
            <person name="Santos A.J."/>
        </authorList>
    </citation>
    <scope>NUCLEOTIDE SEQUENCE</scope>
    <source>
        <tissue evidence="2">Shoot tissue taken approximately 20 cm above the soil surface</tissue>
    </source>
</reference>